<protein>
    <submittedName>
        <fullName evidence="2">Uncharacterized protein</fullName>
    </submittedName>
</protein>
<evidence type="ECO:0000313" key="3">
    <source>
        <dbReference type="Proteomes" id="UP001138661"/>
    </source>
</evidence>
<accession>A0A9X1FY83</accession>
<keyword evidence="1" id="KW-0812">Transmembrane</keyword>
<comment type="caution">
    <text evidence="2">The sequence shown here is derived from an EMBL/GenBank/DDBJ whole genome shotgun (WGS) entry which is preliminary data.</text>
</comment>
<dbReference type="EMBL" id="JAHXDN010000004">
    <property type="protein sequence ID" value="MBW4709225.1"/>
    <property type="molecule type" value="Genomic_DNA"/>
</dbReference>
<name>A0A9X1FY83_9RHOB</name>
<keyword evidence="1" id="KW-0472">Membrane</keyword>
<feature type="transmembrane region" description="Helical" evidence="1">
    <location>
        <begin position="14"/>
        <end position="31"/>
    </location>
</feature>
<evidence type="ECO:0000256" key="1">
    <source>
        <dbReference type="SAM" id="Phobius"/>
    </source>
</evidence>
<keyword evidence="3" id="KW-1185">Reference proteome</keyword>
<reference evidence="2" key="1">
    <citation type="submission" date="2021-07" db="EMBL/GenBank/DDBJ databases">
        <title>Roseobacter insulae sp. nov., isolated from a tidal flat.</title>
        <authorList>
            <person name="Park S."/>
            <person name="Yoon J.-H."/>
        </authorList>
    </citation>
    <scope>NUCLEOTIDE SEQUENCE</scope>
    <source>
        <strain evidence="2">YSTF-M11</strain>
    </source>
</reference>
<proteinExistence type="predicted"/>
<dbReference type="Proteomes" id="UP001138661">
    <property type="component" value="Unassembled WGS sequence"/>
</dbReference>
<evidence type="ECO:0000313" key="2">
    <source>
        <dbReference type="EMBL" id="MBW4709225.1"/>
    </source>
</evidence>
<dbReference type="AlphaFoldDB" id="A0A9X1FY83"/>
<organism evidence="2 3">
    <name type="scientific">Roseobacter insulae</name>
    <dbReference type="NCBI Taxonomy" id="2859783"/>
    <lineage>
        <taxon>Bacteria</taxon>
        <taxon>Pseudomonadati</taxon>
        <taxon>Pseudomonadota</taxon>
        <taxon>Alphaproteobacteria</taxon>
        <taxon>Rhodobacterales</taxon>
        <taxon>Roseobacteraceae</taxon>
        <taxon>Roseobacter</taxon>
    </lineage>
</organism>
<keyword evidence="1" id="KW-1133">Transmembrane helix</keyword>
<gene>
    <name evidence="2" type="ORF">KX928_15645</name>
</gene>
<sequence length="162" mass="18550">MIDYAQYLMLTNPLEFYTAIVATLGVAFWMLDRRSIKLALKATKSAEINALRLERQKTEASVERSFGAFQLQCHASRSAWRDHEWRNGPQLRSPLHSSEEQKEIRQLEMAARANLEQFNASAPDPDSFEVEKLAAYFTEANRTSLAFAKLASQLPKPKNRFL</sequence>
<dbReference type="RefSeq" id="WP_219504524.1">
    <property type="nucleotide sequence ID" value="NZ_JAHXDN010000004.1"/>
</dbReference>